<dbReference type="RefSeq" id="XP_040770285.1">
    <property type="nucleotide sequence ID" value="XM_040911808.1"/>
</dbReference>
<proteinExistence type="predicted"/>
<dbReference type="OrthoDB" id="185373at2759"/>
<dbReference type="NCBIfam" id="TIGR00756">
    <property type="entry name" value="PPR"/>
    <property type="match status" value="1"/>
</dbReference>
<dbReference type="AlphaFoldDB" id="A0A165I9P5"/>
<dbReference type="PANTHER" id="PTHR47932:SF44">
    <property type="entry name" value="MIOREX COMPLEX COMPONENT 1"/>
    <property type="match status" value="1"/>
</dbReference>
<gene>
    <name evidence="4" type="ORF">LAESUDRAFT_753819</name>
</gene>
<sequence>MIRHTTTPFSSAQKLLAASRCLRDPSSSRSVSTTPLRAWDAERVRGSTKDGNSEYYKKRLSARDTSPEGIPPKARSRHLQNDGSQPVIRNPKYYGRLRPADVSKRIHRFCAGGRFPDAVEMVKNLPADAQNTVVWNTLIDKAFENKRYNVAYKLFTDMKRRGFRPDIRTFYTMFGGYMSVKDWSRYTLQLQNVHSLFEEYQVYIEETRQHSPHGGHISVAPINAYIMILSNVGDYQKMMDVYSEMEEAGPLAPNHYTFANLFNAIAEKKRTSSAPEDVRAQRAKNASEVKLLWRQMIRVSESNPAFEIDSHVIEGALKALKLGSPTDHLFAFDIIREYLGLAKFGEAPVPVKVEMTPHVFVQALSLCNTSGKYRLAPHFFRQVADRQRRGEEPVIGRSHVEKVIEAHAGLGMTINGESSIRALEVLEWLLKESALQPDSERLRPKLKTFTLVLATCWRDGDWTTATRTFELMTGYDAEDFADEGEVSRNETLRPQERSEGRIFEPDTAAMSHIVRTALASGDARNMRQCLRIVDYFKPDRFLGHRHPEEEHEPQDQNHDFYAAKLVKDLLEITDTVVPKGNKSDRSDEEQRWQEIRKLAESYTFPPSSNAPQVPFYERNPLGSERSLAAIDHQVKQDMDSRRMLIRKSSR</sequence>
<dbReference type="GeneID" id="63828836"/>
<evidence type="ECO:0000256" key="1">
    <source>
        <dbReference type="ARBA" id="ARBA00022737"/>
    </source>
</evidence>
<feature type="compositionally biased region" description="Basic and acidic residues" evidence="3">
    <location>
        <begin position="39"/>
        <end position="66"/>
    </location>
</feature>
<protein>
    <recommendedName>
        <fullName evidence="6">Pentacotripeptide-repeat region of PRORP domain-containing protein</fullName>
    </recommendedName>
</protein>
<dbReference type="Gene3D" id="1.25.40.10">
    <property type="entry name" value="Tetratricopeptide repeat domain"/>
    <property type="match status" value="2"/>
</dbReference>
<dbReference type="InterPro" id="IPR011990">
    <property type="entry name" value="TPR-like_helical_dom_sf"/>
</dbReference>
<keyword evidence="5" id="KW-1185">Reference proteome</keyword>
<dbReference type="InterPro" id="IPR002885">
    <property type="entry name" value="PPR_rpt"/>
</dbReference>
<feature type="region of interest" description="Disordered" evidence="3">
    <location>
        <begin position="22"/>
        <end position="89"/>
    </location>
</feature>
<dbReference type="PROSITE" id="PS51375">
    <property type="entry name" value="PPR"/>
    <property type="match status" value="1"/>
</dbReference>
<evidence type="ECO:0000313" key="4">
    <source>
        <dbReference type="EMBL" id="KZT12775.1"/>
    </source>
</evidence>
<evidence type="ECO:0000256" key="2">
    <source>
        <dbReference type="PROSITE-ProRule" id="PRU00708"/>
    </source>
</evidence>
<dbReference type="EMBL" id="KV427605">
    <property type="protein sequence ID" value="KZT12775.1"/>
    <property type="molecule type" value="Genomic_DNA"/>
</dbReference>
<reference evidence="4 5" key="1">
    <citation type="journal article" date="2016" name="Mol. Biol. Evol.">
        <title>Comparative Genomics of Early-Diverging Mushroom-Forming Fungi Provides Insights into the Origins of Lignocellulose Decay Capabilities.</title>
        <authorList>
            <person name="Nagy L.G."/>
            <person name="Riley R."/>
            <person name="Tritt A."/>
            <person name="Adam C."/>
            <person name="Daum C."/>
            <person name="Floudas D."/>
            <person name="Sun H."/>
            <person name="Yadav J.S."/>
            <person name="Pangilinan J."/>
            <person name="Larsson K.H."/>
            <person name="Matsuura K."/>
            <person name="Barry K."/>
            <person name="Labutti K."/>
            <person name="Kuo R."/>
            <person name="Ohm R.A."/>
            <person name="Bhattacharya S.S."/>
            <person name="Shirouzu T."/>
            <person name="Yoshinaga Y."/>
            <person name="Martin F.M."/>
            <person name="Grigoriev I.V."/>
            <person name="Hibbett D.S."/>
        </authorList>
    </citation>
    <scope>NUCLEOTIDE SEQUENCE [LARGE SCALE GENOMIC DNA]</scope>
    <source>
        <strain evidence="4 5">93-53</strain>
    </source>
</reference>
<organism evidence="4 5">
    <name type="scientific">Laetiporus sulphureus 93-53</name>
    <dbReference type="NCBI Taxonomy" id="1314785"/>
    <lineage>
        <taxon>Eukaryota</taxon>
        <taxon>Fungi</taxon>
        <taxon>Dikarya</taxon>
        <taxon>Basidiomycota</taxon>
        <taxon>Agaricomycotina</taxon>
        <taxon>Agaricomycetes</taxon>
        <taxon>Polyporales</taxon>
        <taxon>Laetiporus</taxon>
    </lineage>
</organism>
<feature type="compositionally biased region" description="Polar residues" evidence="3">
    <location>
        <begin position="25"/>
        <end position="35"/>
    </location>
</feature>
<dbReference type="STRING" id="1314785.A0A165I9P5"/>
<evidence type="ECO:0008006" key="6">
    <source>
        <dbReference type="Google" id="ProtNLM"/>
    </source>
</evidence>
<dbReference type="Pfam" id="PF01535">
    <property type="entry name" value="PPR"/>
    <property type="match status" value="1"/>
</dbReference>
<evidence type="ECO:0000313" key="5">
    <source>
        <dbReference type="Proteomes" id="UP000076871"/>
    </source>
</evidence>
<accession>A0A165I9P5</accession>
<keyword evidence="1" id="KW-0677">Repeat</keyword>
<feature type="repeat" description="PPR" evidence="2">
    <location>
        <begin position="131"/>
        <end position="165"/>
    </location>
</feature>
<name>A0A165I9P5_9APHY</name>
<dbReference type="InParanoid" id="A0A165I9P5"/>
<evidence type="ECO:0000256" key="3">
    <source>
        <dbReference type="SAM" id="MobiDB-lite"/>
    </source>
</evidence>
<dbReference type="PANTHER" id="PTHR47932">
    <property type="entry name" value="ATPASE EXPRESSION PROTEIN 3"/>
    <property type="match status" value="1"/>
</dbReference>
<dbReference type="Proteomes" id="UP000076871">
    <property type="component" value="Unassembled WGS sequence"/>
</dbReference>
<dbReference type="Pfam" id="PF13041">
    <property type="entry name" value="PPR_2"/>
    <property type="match status" value="1"/>
</dbReference>